<feature type="transmembrane region" description="Helical" evidence="17">
    <location>
        <begin position="223"/>
        <end position="242"/>
    </location>
</feature>
<evidence type="ECO:0000256" key="3">
    <source>
        <dbReference type="ARBA" id="ARBA00012951"/>
    </source>
</evidence>
<proteinExistence type="inferred from homology"/>
<keyword evidence="8 16" id="KW-0479">Metal-binding</keyword>
<comment type="subcellular location">
    <subcellularLocation>
        <location evidence="1">Mitochondrion inner membrane</location>
    </subcellularLocation>
</comment>
<evidence type="ECO:0000256" key="4">
    <source>
        <dbReference type="ARBA" id="ARBA00022448"/>
    </source>
</evidence>
<dbReference type="HOGENOM" id="CLU_040334_1_0_1"/>
<dbReference type="GO" id="GO:0006122">
    <property type="term" value="P:mitochondrial electron transport, ubiquinol to cytochrome c"/>
    <property type="evidence" value="ECO:0007669"/>
    <property type="project" value="EnsemblFungi"/>
</dbReference>
<evidence type="ECO:0000259" key="18">
    <source>
        <dbReference type="PROSITE" id="PS51007"/>
    </source>
</evidence>
<dbReference type="GO" id="GO:0045275">
    <property type="term" value="C:respiratory chain complex III"/>
    <property type="evidence" value="ECO:0007669"/>
    <property type="project" value="EnsemblFungi"/>
</dbReference>
<feature type="domain" description="Cytochrome c" evidence="18">
    <location>
        <begin position="53"/>
        <end position="213"/>
    </location>
</feature>
<dbReference type="Pfam" id="PF02167">
    <property type="entry name" value="Cytochrom_C1"/>
    <property type="match status" value="1"/>
</dbReference>
<name>A0A075AS34_ROZAC</name>
<accession>A0A075AS34</accession>
<dbReference type="Proteomes" id="UP000281549">
    <property type="component" value="Unassembled WGS sequence"/>
</dbReference>
<evidence type="ECO:0000313" key="19">
    <source>
        <dbReference type="EMBL" id="EPZ31363.1"/>
    </source>
</evidence>
<evidence type="ECO:0000256" key="17">
    <source>
        <dbReference type="SAM" id="Phobius"/>
    </source>
</evidence>
<evidence type="ECO:0000256" key="13">
    <source>
        <dbReference type="ARBA" id="ARBA00023128"/>
    </source>
</evidence>
<dbReference type="SUPFAM" id="SSF46626">
    <property type="entry name" value="Cytochrome c"/>
    <property type="match status" value="1"/>
</dbReference>
<evidence type="ECO:0000256" key="6">
    <source>
        <dbReference type="ARBA" id="ARBA00022660"/>
    </source>
</evidence>
<dbReference type="InterPro" id="IPR002326">
    <property type="entry name" value="Cyt_c1"/>
</dbReference>
<feature type="binding site" description="covalent" evidence="16">
    <location>
        <position position="70"/>
    </location>
    <ligand>
        <name>heme c</name>
        <dbReference type="ChEBI" id="CHEBI:61717"/>
    </ligand>
</feature>
<keyword evidence="4" id="KW-0813">Transport</keyword>
<feature type="binding site" description="covalent" evidence="16">
    <location>
        <position position="66"/>
    </location>
    <ligand>
        <name>heme c</name>
        <dbReference type="ChEBI" id="CHEBI:61717"/>
    </ligand>
</feature>
<dbReference type="Gene3D" id="1.20.5.100">
    <property type="entry name" value="Cytochrome c1, transmembrane anchor, C-terminal"/>
    <property type="match status" value="1"/>
</dbReference>
<organism evidence="19 21">
    <name type="scientific">Rozella allomycis (strain CSF55)</name>
    <dbReference type="NCBI Taxonomy" id="988480"/>
    <lineage>
        <taxon>Eukaryota</taxon>
        <taxon>Fungi</taxon>
        <taxon>Fungi incertae sedis</taxon>
        <taxon>Cryptomycota</taxon>
        <taxon>Cryptomycota incertae sedis</taxon>
        <taxon>Rozella</taxon>
    </lineage>
</organism>
<evidence type="ECO:0000256" key="2">
    <source>
        <dbReference type="ARBA" id="ARBA00006488"/>
    </source>
</evidence>
<dbReference type="SUPFAM" id="SSF81496">
    <property type="entry name" value="Cytochrome c1 subunit of cytochrome bc1 complex (Ubiquinol-cytochrome c reductase), transmembrane anchor"/>
    <property type="match status" value="1"/>
</dbReference>
<dbReference type="InterPro" id="IPR021157">
    <property type="entry name" value="Cyt_c1_TM_anchor_C"/>
</dbReference>
<feature type="binding site" description="covalent" evidence="16">
    <location>
        <position position="69"/>
    </location>
    <ligand>
        <name>heme c</name>
        <dbReference type="ChEBI" id="CHEBI:61717"/>
    </ligand>
</feature>
<evidence type="ECO:0000256" key="11">
    <source>
        <dbReference type="ARBA" id="ARBA00022989"/>
    </source>
</evidence>
<dbReference type="InterPro" id="IPR009056">
    <property type="entry name" value="Cyt_c-like_dom"/>
</dbReference>
<evidence type="ECO:0000313" key="22">
    <source>
        <dbReference type="Proteomes" id="UP000281549"/>
    </source>
</evidence>
<dbReference type="OrthoDB" id="5925at2759"/>
<keyword evidence="13" id="KW-0496">Mitochondrion</keyword>
<keyword evidence="9" id="KW-0999">Mitochondrion inner membrane</keyword>
<gene>
    <name evidence="19" type="ORF">O9G_005879</name>
    <name evidence="20" type="ORF">ROZALSC1DRAFT_29650</name>
</gene>
<evidence type="ECO:0000256" key="8">
    <source>
        <dbReference type="ARBA" id="ARBA00022723"/>
    </source>
</evidence>
<keyword evidence="11 17" id="KW-1133">Transmembrane helix</keyword>
<evidence type="ECO:0000256" key="5">
    <source>
        <dbReference type="ARBA" id="ARBA00022617"/>
    </source>
</evidence>
<dbReference type="PRINTS" id="PR00603">
    <property type="entry name" value="CYTOCHROMEC1"/>
</dbReference>
<dbReference type="Gene3D" id="1.10.760.10">
    <property type="entry name" value="Cytochrome c-like domain"/>
    <property type="match status" value="1"/>
</dbReference>
<keyword evidence="14 17" id="KW-0472">Membrane</keyword>
<keyword evidence="6" id="KW-0679">Respiratory chain</keyword>
<dbReference type="GO" id="GO:0005743">
    <property type="term" value="C:mitochondrial inner membrane"/>
    <property type="evidence" value="ECO:0007669"/>
    <property type="project" value="UniProtKB-SubCell"/>
</dbReference>
<evidence type="ECO:0000256" key="15">
    <source>
        <dbReference type="ARBA" id="ARBA00029351"/>
    </source>
</evidence>
<reference evidence="20" key="3">
    <citation type="submission" date="2018-08" db="EMBL/GenBank/DDBJ databases">
        <title>Leveraging single-cell genomics to expand the Fungal Tree of Life.</title>
        <authorList>
            <consortium name="DOE Joint Genome Institute"/>
            <person name="Ahrendt S.R."/>
            <person name="Quandt C.A."/>
            <person name="Ciobanu D."/>
            <person name="Clum A."/>
            <person name="Salamov A."/>
            <person name="Andreopoulos B."/>
            <person name="Cheng J.-F."/>
            <person name="Woyke T."/>
            <person name="Pelin A."/>
            <person name="Henrissat B."/>
            <person name="Reynolds N."/>
            <person name="Benny G.L."/>
            <person name="Smith M.E."/>
            <person name="James T.Y."/>
            <person name="Grigoriev I.V."/>
        </authorList>
    </citation>
    <scope>NUCLEOTIDE SEQUENCE</scope>
    <source>
        <strain evidence="20">CSF55</strain>
    </source>
</reference>
<dbReference type="OMA" id="WVKKFKW"/>
<keyword evidence="10" id="KW-0249">Electron transport</keyword>
<evidence type="ECO:0000313" key="21">
    <source>
        <dbReference type="Proteomes" id="UP000030755"/>
    </source>
</evidence>
<evidence type="ECO:0000256" key="10">
    <source>
        <dbReference type="ARBA" id="ARBA00022982"/>
    </source>
</evidence>
<dbReference type="InterPro" id="IPR036909">
    <property type="entry name" value="Cyt_c-like_dom_sf"/>
</dbReference>
<comment type="similarity">
    <text evidence="2">Belongs to the cytochrome c family.</text>
</comment>
<evidence type="ECO:0000256" key="9">
    <source>
        <dbReference type="ARBA" id="ARBA00022792"/>
    </source>
</evidence>
<comment type="cofactor">
    <cofactor evidence="16">
        <name>heme c</name>
        <dbReference type="ChEBI" id="CHEBI:61717"/>
    </cofactor>
    <text evidence="16">Binds 1 heme c group covalently per subunit.</text>
</comment>
<reference evidence="19 21" key="1">
    <citation type="journal article" date="2013" name="Curr. Biol.">
        <title>Shared signatures of parasitism and phylogenomics unite Cryptomycota and microsporidia.</title>
        <authorList>
            <person name="James T.Y."/>
            <person name="Pelin A."/>
            <person name="Bonen L."/>
            <person name="Ahrendt S."/>
            <person name="Sain D."/>
            <person name="Corradi N."/>
            <person name="Stajich J.E."/>
        </authorList>
    </citation>
    <scope>NUCLEOTIDE SEQUENCE [LARGE SCALE GENOMIC DNA]</scope>
    <source>
        <strain evidence="19">CSF55</strain>
        <strain evidence="19">CSF55</strain>
    </source>
</reference>
<evidence type="ECO:0000256" key="1">
    <source>
        <dbReference type="ARBA" id="ARBA00004273"/>
    </source>
</evidence>
<dbReference type="PANTHER" id="PTHR10266:SF3">
    <property type="entry name" value="CYTOCHROME C1, HEME PROTEIN, MITOCHONDRIAL"/>
    <property type="match status" value="1"/>
</dbReference>
<keyword evidence="5 16" id="KW-0349">Heme</keyword>
<dbReference type="PANTHER" id="PTHR10266">
    <property type="entry name" value="CYTOCHROME C1"/>
    <property type="match status" value="1"/>
</dbReference>
<evidence type="ECO:0000313" key="20">
    <source>
        <dbReference type="EMBL" id="RKP18676.1"/>
    </source>
</evidence>
<dbReference type="EC" id="7.1.1.8" evidence="3"/>
<dbReference type="AlphaFoldDB" id="A0A075AS34"/>
<reference evidence="22" key="2">
    <citation type="journal article" date="2018" name="Nat. Microbiol.">
        <title>Leveraging single-cell genomics to expand the fungal tree of life.</title>
        <authorList>
            <person name="Ahrendt S.R."/>
            <person name="Quandt C.A."/>
            <person name="Ciobanu D."/>
            <person name="Clum A."/>
            <person name="Salamov A."/>
            <person name="Andreopoulos B."/>
            <person name="Cheng J.F."/>
            <person name="Woyke T."/>
            <person name="Pelin A."/>
            <person name="Henrissat B."/>
            <person name="Reynolds N.K."/>
            <person name="Benny G.L."/>
            <person name="Smith M.E."/>
            <person name="James T.Y."/>
            <person name="Grigoriev I.V."/>
        </authorList>
    </citation>
    <scope>NUCLEOTIDE SEQUENCE [LARGE SCALE GENOMIC DNA]</scope>
    <source>
        <strain evidence="22">CSF55</strain>
    </source>
</reference>
<evidence type="ECO:0000256" key="12">
    <source>
        <dbReference type="ARBA" id="ARBA00023004"/>
    </source>
</evidence>
<evidence type="ECO:0000256" key="7">
    <source>
        <dbReference type="ARBA" id="ARBA00022692"/>
    </source>
</evidence>
<comment type="catalytic activity">
    <reaction evidence="15">
        <text>a quinol + 2 Fe(III)-[cytochrome c](out) = a quinone + 2 Fe(II)-[cytochrome c](out) + 2 H(+)(out)</text>
        <dbReference type="Rhea" id="RHEA:11484"/>
        <dbReference type="Rhea" id="RHEA-COMP:10350"/>
        <dbReference type="Rhea" id="RHEA-COMP:14399"/>
        <dbReference type="ChEBI" id="CHEBI:15378"/>
        <dbReference type="ChEBI" id="CHEBI:24646"/>
        <dbReference type="ChEBI" id="CHEBI:29033"/>
        <dbReference type="ChEBI" id="CHEBI:29034"/>
        <dbReference type="ChEBI" id="CHEBI:132124"/>
        <dbReference type="EC" id="7.1.1.8"/>
    </reaction>
</comment>
<keyword evidence="7 17" id="KW-0812">Transmembrane</keyword>
<dbReference type="EMBL" id="ML005396">
    <property type="protein sequence ID" value="RKP18676.1"/>
    <property type="molecule type" value="Genomic_DNA"/>
</dbReference>
<dbReference type="STRING" id="988480.A0A075AS34"/>
<evidence type="ECO:0000256" key="16">
    <source>
        <dbReference type="PIRSR" id="PIRSR602326-1"/>
    </source>
</evidence>
<dbReference type="GO" id="GO:0020037">
    <property type="term" value="F:heme binding"/>
    <property type="evidence" value="ECO:0007669"/>
    <property type="project" value="InterPro"/>
</dbReference>
<dbReference type="GO" id="GO:0008121">
    <property type="term" value="F:quinol-cytochrome-c reductase activity"/>
    <property type="evidence" value="ECO:0007669"/>
    <property type="project" value="UniProtKB-EC"/>
</dbReference>
<protein>
    <recommendedName>
        <fullName evidence="3">quinol--cytochrome-c reductase</fullName>
        <ecNumber evidence="3">7.1.1.8</ecNumber>
    </recommendedName>
</protein>
<evidence type="ECO:0000256" key="14">
    <source>
        <dbReference type="ARBA" id="ARBA00023136"/>
    </source>
</evidence>
<sequence>MGFSKPLIGFALTSPAAAYAAYEYYFKPVKAGGDILHPPHYPWDHANNLTSFDHAARGFQVYQQVCAACHSMRKITWRNLIDVTHTEEELKEMASEAMYLDGPNEKGEMYMRPGKVNKLPSPYPNAEAARYANGGALPPDLSNISIAREGEADYIFSLLTGYSDPPAGVAAKPGLHYNKYFQGGAIAMARNIYDDVVEYEDAKDVTTFLAWASVPDTDDRKLAGMKALIVVGGLIVTSFYVLRHKWSVLKSRKLIYKP</sequence>
<dbReference type="EMBL" id="KE561258">
    <property type="protein sequence ID" value="EPZ31363.1"/>
    <property type="molecule type" value="Genomic_DNA"/>
</dbReference>
<dbReference type="FunFam" id="1.20.5.100:FF:000003">
    <property type="entry name" value="Cytochrome c1, heme protein, mitochondrial"/>
    <property type="match status" value="1"/>
</dbReference>
<dbReference type="PROSITE" id="PS51007">
    <property type="entry name" value="CYTC"/>
    <property type="match status" value="1"/>
</dbReference>
<dbReference type="GO" id="GO:0046872">
    <property type="term" value="F:metal ion binding"/>
    <property type="evidence" value="ECO:0007669"/>
    <property type="project" value="UniProtKB-KW"/>
</dbReference>
<dbReference type="SMR" id="A0A075AS34"/>
<dbReference type="Proteomes" id="UP000030755">
    <property type="component" value="Unassembled WGS sequence"/>
</dbReference>
<keyword evidence="21" id="KW-1185">Reference proteome</keyword>
<keyword evidence="12 16" id="KW-0408">Iron</keyword>
<feature type="binding site" description="covalent" evidence="16">
    <location>
        <position position="188"/>
    </location>
    <ligand>
        <name>heme c</name>
        <dbReference type="ChEBI" id="CHEBI:61717"/>
    </ligand>
</feature>